<dbReference type="SUPFAM" id="SSF50249">
    <property type="entry name" value="Nucleic acid-binding proteins"/>
    <property type="match status" value="1"/>
</dbReference>
<evidence type="ECO:0000313" key="6">
    <source>
        <dbReference type="Proteomes" id="UP000232063"/>
    </source>
</evidence>
<protein>
    <recommendedName>
        <fullName evidence="2 3">Single-stranded DNA-binding protein</fullName>
        <shortName evidence="2">SSB</shortName>
    </recommendedName>
</protein>
<dbReference type="HAMAP" id="MF_00984">
    <property type="entry name" value="SSB"/>
    <property type="match status" value="1"/>
</dbReference>
<dbReference type="InterPro" id="IPR011344">
    <property type="entry name" value="ssDNA-bd"/>
</dbReference>
<dbReference type="GO" id="GO:0009295">
    <property type="term" value="C:nucleoid"/>
    <property type="evidence" value="ECO:0007669"/>
    <property type="project" value="TreeGrafter"/>
</dbReference>
<dbReference type="KEGG" id="elj:ELUMI_v1c04800"/>
<dbReference type="Gene3D" id="2.40.50.140">
    <property type="entry name" value="Nucleic acid-binding proteins"/>
    <property type="match status" value="1"/>
</dbReference>
<dbReference type="PROSITE" id="PS50935">
    <property type="entry name" value="SSB"/>
    <property type="match status" value="1"/>
</dbReference>
<dbReference type="NCBIfam" id="TIGR00621">
    <property type="entry name" value="ssb"/>
    <property type="match status" value="1"/>
</dbReference>
<dbReference type="OrthoDB" id="9809878at2"/>
<dbReference type="CDD" id="cd04496">
    <property type="entry name" value="SSB_OBF"/>
    <property type="match status" value="1"/>
</dbReference>
<dbReference type="PIRSF" id="PIRSF002070">
    <property type="entry name" value="SSB"/>
    <property type="match status" value="1"/>
</dbReference>
<evidence type="ECO:0000256" key="2">
    <source>
        <dbReference type="HAMAP-Rule" id="MF_00984"/>
    </source>
</evidence>
<dbReference type="PANTHER" id="PTHR10302">
    <property type="entry name" value="SINGLE-STRANDED DNA-BINDING PROTEIN"/>
    <property type="match status" value="1"/>
</dbReference>
<evidence type="ECO:0000313" key="5">
    <source>
        <dbReference type="EMBL" id="ATZ17204.1"/>
    </source>
</evidence>
<dbReference type="PANTHER" id="PTHR10302:SF27">
    <property type="entry name" value="SINGLE-STRANDED DNA-BINDING PROTEIN"/>
    <property type="match status" value="1"/>
</dbReference>
<accession>A0A2K8NTW8</accession>
<evidence type="ECO:0000256" key="4">
    <source>
        <dbReference type="SAM" id="MobiDB-lite"/>
    </source>
</evidence>
<dbReference type="AlphaFoldDB" id="A0A2K8NTW8"/>
<dbReference type="GO" id="GO:0006260">
    <property type="term" value="P:DNA replication"/>
    <property type="evidence" value="ECO:0007669"/>
    <property type="project" value="InterPro"/>
</dbReference>
<evidence type="ECO:0000256" key="3">
    <source>
        <dbReference type="PIRNR" id="PIRNR002070"/>
    </source>
</evidence>
<sequence length="141" mass="16002">MNQINLIGRITKNLELKTASNGNVFLGFTIAVSEHRKDGEHTNFIPCIAFNHTAENMNKYLGKGSLISVEGRLQVRSSNKEGKYENIINVAADRVHFLESQKVKKELSVEQNNEVLTSQFNNNSTDENEDYQTLQDSILWD</sequence>
<feature type="region of interest" description="Disordered" evidence="4">
    <location>
        <begin position="120"/>
        <end position="141"/>
    </location>
</feature>
<proteinExistence type="inferred from homology"/>
<dbReference type="GO" id="GO:0003697">
    <property type="term" value="F:single-stranded DNA binding"/>
    <property type="evidence" value="ECO:0007669"/>
    <property type="project" value="UniProtKB-UniRule"/>
</dbReference>
<gene>
    <name evidence="5" type="primary">ssb</name>
    <name evidence="5" type="ORF">ELUMI_v1c04800</name>
</gene>
<comment type="caution">
    <text evidence="2">Lacks conserved residue(s) required for the propagation of feature annotation.</text>
</comment>
<dbReference type="Proteomes" id="UP000232063">
    <property type="component" value="Chromosome"/>
</dbReference>
<dbReference type="RefSeq" id="WP_025734320.1">
    <property type="nucleotide sequence ID" value="NZ_CP024963.1"/>
</dbReference>
<keyword evidence="1 2" id="KW-0238">DNA-binding</keyword>
<comment type="subunit">
    <text evidence="2">Homotetramer.</text>
</comment>
<name>A0A2K8NTW8_9MOLU</name>
<evidence type="ECO:0000256" key="1">
    <source>
        <dbReference type="ARBA" id="ARBA00023125"/>
    </source>
</evidence>
<dbReference type="InterPro" id="IPR000424">
    <property type="entry name" value="Primosome_PriB/ssb"/>
</dbReference>
<dbReference type="InterPro" id="IPR012340">
    <property type="entry name" value="NA-bd_OB-fold"/>
</dbReference>
<reference evidence="5 6" key="1">
    <citation type="submission" date="2017-11" db="EMBL/GenBank/DDBJ databases">
        <title>Genome sequence of Entomoplasma luminosum PIMN-1 (ATCC 49195).</title>
        <authorList>
            <person name="Lo W.-S."/>
            <person name="Gasparich G.E."/>
            <person name="Kuo C.-H."/>
        </authorList>
    </citation>
    <scope>NUCLEOTIDE SEQUENCE [LARGE SCALE GENOMIC DNA]</scope>
    <source>
        <strain evidence="5 6">PIMN-1</strain>
    </source>
</reference>
<dbReference type="Pfam" id="PF00436">
    <property type="entry name" value="SSB"/>
    <property type="match status" value="1"/>
</dbReference>
<organism evidence="5 6">
    <name type="scientific">Williamsoniiplasma luminosum</name>
    <dbReference type="NCBI Taxonomy" id="214888"/>
    <lineage>
        <taxon>Bacteria</taxon>
        <taxon>Bacillati</taxon>
        <taxon>Mycoplasmatota</taxon>
        <taxon>Mollicutes</taxon>
        <taxon>Entomoplasmatales</taxon>
        <taxon>Williamsoniiplasma</taxon>
    </lineage>
</organism>
<keyword evidence="6" id="KW-1185">Reference proteome</keyword>
<dbReference type="EMBL" id="CP024963">
    <property type="protein sequence ID" value="ATZ17204.1"/>
    <property type="molecule type" value="Genomic_DNA"/>
</dbReference>